<feature type="DNA-binding region" description="H-T-H motif" evidence="4">
    <location>
        <begin position="30"/>
        <end position="49"/>
    </location>
</feature>
<dbReference type="InterPro" id="IPR050109">
    <property type="entry name" value="HTH-type_TetR-like_transc_reg"/>
</dbReference>
<evidence type="ECO:0000256" key="1">
    <source>
        <dbReference type="ARBA" id="ARBA00023015"/>
    </source>
</evidence>
<dbReference type="RefSeq" id="WP_265682117.1">
    <property type="nucleotide sequence ID" value="NZ_CP120863.1"/>
</dbReference>
<name>A0ABY8EWM0_9HYPH</name>
<dbReference type="PRINTS" id="PR00455">
    <property type="entry name" value="HTHTETR"/>
</dbReference>
<evidence type="ECO:0000256" key="3">
    <source>
        <dbReference type="ARBA" id="ARBA00023163"/>
    </source>
</evidence>
<evidence type="ECO:0000256" key="2">
    <source>
        <dbReference type="ARBA" id="ARBA00023125"/>
    </source>
</evidence>
<dbReference type="Proteomes" id="UP001209803">
    <property type="component" value="Chromosome"/>
</dbReference>
<gene>
    <name evidence="6" type="ORF">K1718_13880</name>
</gene>
<organism evidence="6 7">
    <name type="scientific">Roseibium porphyridii</name>
    <dbReference type="NCBI Taxonomy" id="2866279"/>
    <lineage>
        <taxon>Bacteria</taxon>
        <taxon>Pseudomonadati</taxon>
        <taxon>Pseudomonadota</taxon>
        <taxon>Alphaproteobacteria</taxon>
        <taxon>Hyphomicrobiales</taxon>
        <taxon>Stappiaceae</taxon>
        <taxon>Roseibium</taxon>
    </lineage>
</organism>
<accession>A0ABY8EWM0</accession>
<evidence type="ECO:0000256" key="4">
    <source>
        <dbReference type="PROSITE-ProRule" id="PRU00335"/>
    </source>
</evidence>
<dbReference type="SUPFAM" id="SSF46689">
    <property type="entry name" value="Homeodomain-like"/>
    <property type="match status" value="1"/>
</dbReference>
<dbReference type="PROSITE" id="PS50977">
    <property type="entry name" value="HTH_TETR_2"/>
    <property type="match status" value="1"/>
</dbReference>
<dbReference type="Pfam" id="PF00440">
    <property type="entry name" value="TetR_N"/>
    <property type="match status" value="1"/>
</dbReference>
<keyword evidence="1" id="KW-0805">Transcription regulation</keyword>
<evidence type="ECO:0000313" key="6">
    <source>
        <dbReference type="EMBL" id="WFE87269.1"/>
    </source>
</evidence>
<protein>
    <submittedName>
        <fullName evidence="6">TetR/AcrR family transcriptional regulator</fullName>
    </submittedName>
</protein>
<feature type="domain" description="HTH tetR-type" evidence="5">
    <location>
        <begin position="8"/>
        <end position="67"/>
    </location>
</feature>
<dbReference type="InterPro" id="IPR009057">
    <property type="entry name" value="Homeodomain-like_sf"/>
</dbReference>
<sequence length="201" mass="22990">MSSQSRVQRTRTEILDSAWTLISERGAEVSIAEIAKASDISRQSVYDHFGSRGGLILALVRRADERLDIEAKLFSAFKTADPEERLKATISVWIQFVQEIFPVATDLIRLRATDEDASLAWEDRMSELREWLLELTRTLEQDRALQPTWSAKEASEYLWASFSVQMWGLLTQDCGWQRGVAQDVLMRTICQALLRPTTRPV</sequence>
<dbReference type="Gene3D" id="1.10.357.10">
    <property type="entry name" value="Tetracycline Repressor, domain 2"/>
    <property type="match status" value="1"/>
</dbReference>
<dbReference type="EMBL" id="CP120863">
    <property type="protein sequence ID" value="WFE87269.1"/>
    <property type="molecule type" value="Genomic_DNA"/>
</dbReference>
<proteinExistence type="predicted"/>
<evidence type="ECO:0000259" key="5">
    <source>
        <dbReference type="PROSITE" id="PS50977"/>
    </source>
</evidence>
<keyword evidence="3" id="KW-0804">Transcription</keyword>
<keyword evidence="2 4" id="KW-0238">DNA-binding</keyword>
<dbReference type="PANTHER" id="PTHR30055:SF234">
    <property type="entry name" value="HTH-TYPE TRANSCRIPTIONAL REGULATOR BETI"/>
    <property type="match status" value="1"/>
</dbReference>
<reference evidence="6 7" key="1">
    <citation type="submission" date="2023-03" db="EMBL/GenBank/DDBJ databases">
        <title>Roseibium porphyridii sp. nov. and Roseibium rhodosorbium sp. nov. isolated from marine algae, Porphyridium cruentum and Rhodosorus marinus, respectively.</title>
        <authorList>
            <person name="Lee M.W."/>
            <person name="Choi B.J."/>
            <person name="Lee J.K."/>
            <person name="Choi D.G."/>
            <person name="Baek J.H."/>
            <person name="Bayburt H."/>
            <person name="Kim J.M."/>
            <person name="Han D.M."/>
            <person name="Kim K.H."/>
            <person name="Jeon C.O."/>
        </authorList>
    </citation>
    <scope>NUCLEOTIDE SEQUENCE [LARGE SCALE GENOMIC DNA]</scope>
    <source>
        <strain evidence="6 7">KMA01</strain>
    </source>
</reference>
<keyword evidence="7" id="KW-1185">Reference proteome</keyword>
<dbReference type="PANTHER" id="PTHR30055">
    <property type="entry name" value="HTH-TYPE TRANSCRIPTIONAL REGULATOR RUTR"/>
    <property type="match status" value="1"/>
</dbReference>
<dbReference type="InterPro" id="IPR001647">
    <property type="entry name" value="HTH_TetR"/>
</dbReference>
<evidence type="ECO:0000313" key="7">
    <source>
        <dbReference type="Proteomes" id="UP001209803"/>
    </source>
</evidence>